<evidence type="ECO:0000313" key="2">
    <source>
        <dbReference type="WBParaSite" id="nRc.2.0.1.t25299-RA"/>
    </source>
</evidence>
<keyword evidence="1" id="KW-1185">Reference proteome</keyword>
<name>A0A915JG92_ROMCU</name>
<accession>A0A915JG92</accession>
<proteinExistence type="predicted"/>
<sequence>MSIGDAKGIMVWKAAALNENDVNDNKINRAFNFFVPEKNYLVMLLSGPRSTPPTMRSMGHLKYRFENPAQPLVKIFGILGGAKGSKPNNSIDFGVFK</sequence>
<dbReference type="WBParaSite" id="nRc.2.0.1.t25299-RA">
    <property type="protein sequence ID" value="nRc.2.0.1.t25299-RA"/>
    <property type="gene ID" value="nRc.2.0.1.g25299"/>
</dbReference>
<protein>
    <submittedName>
        <fullName evidence="2">Uncharacterized protein</fullName>
    </submittedName>
</protein>
<evidence type="ECO:0000313" key="1">
    <source>
        <dbReference type="Proteomes" id="UP000887565"/>
    </source>
</evidence>
<reference evidence="2" key="1">
    <citation type="submission" date="2022-11" db="UniProtKB">
        <authorList>
            <consortium name="WormBaseParasite"/>
        </authorList>
    </citation>
    <scope>IDENTIFICATION</scope>
</reference>
<organism evidence="1 2">
    <name type="scientific">Romanomermis culicivorax</name>
    <name type="common">Nematode worm</name>
    <dbReference type="NCBI Taxonomy" id="13658"/>
    <lineage>
        <taxon>Eukaryota</taxon>
        <taxon>Metazoa</taxon>
        <taxon>Ecdysozoa</taxon>
        <taxon>Nematoda</taxon>
        <taxon>Enoplea</taxon>
        <taxon>Dorylaimia</taxon>
        <taxon>Mermithida</taxon>
        <taxon>Mermithoidea</taxon>
        <taxon>Mermithidae</taxon>
        <taxon>Romanomermis</taxon>
    </lineage>
</organism>
<dbReference type="Proteomes" id="UP000887565">
    <property type="component" value="Unplaced"/>
</dbReference>
<dbReference type="AlphaFoldDB" id="A0A915JG92"/>